<evidence type="ECO:0000256" key="8">
    <source>
        <dbReference type="ARBA" id="ARBA00022989"/>
    </source>
</evidence>
<comment type="subcellular location">
    <subcellularLocation>
        <location evidence="2">Membrane</location>
        <topology evidence="2">Multi-pass membrane protein</topology>
    </subcellularLocation>
</comment>
<feature type="transmembrane region" description="Helical" evidence="12">
    <location>
        <begin position="158"/>
        <end position="180"/>
    </location>
</feature>
<dbReference type="PANTHER" id="PTHR45436">
    <property type="entry name" value="SENSOR HISTIDINE KINASE YKOH"/>
    <property type="match status" value="1"/>
</dbReference>
<dbReference type="Gene3D" id="6.10.340.10">
    <property type="match status" value="1"/>
</dbReference>
<keyword evidence="10 12" id="KW-0472">Membrane</keyword>
<dbReference type="Pfam" id="PF00672">
    <property type="entry name" value="HAMP"/>
    <property type="match status" value="1"/>
</dbReference>
<dbReference type="SMART" id="SM00387">
    <property type="entry name" value="HATPase_c"/>
    <property type="match status" value="1"/>
</dbReference>
<accession>A0A653DYH2</accession>
<dbReference type="PANTHER" id="PTHR45436:SF15">
    <property type="entry name" value="SENSOR HISTIDINE KINASE CUSS"/>
    <property type="match status" value="1"/>
</dbReference>
<evidence type="ECO:0000256" key="5">
    <source>
        <dbReference type="ARBA" id="ARBA00022679"/>
    </source>
</evidence>
<proteinExistence type="predicted"/>
<dbReference type="SUPFAM" id="SSF47384">
    <property type="entry name" value="Homodimeric domain of signal transducing histidine kinase"/>
    <property type="match status" value="1"/>
</dbReference>
<keyword evidence="6 12" id="KW-0812">Transmembrane</keyword>
<organism evidence="15">
    <name type="scientific">Pseudomonas marincola</name>
    <dbReference type="NCBI Taxonomy" id="437900"/>
    <lineage>
        <taxon>Bacteria</taxon>
        <taxon>Pseudomonadati</taxon>
        <taxon>Pseudomonadota</taxon>
        <taxon>Gammaproteobacteria</taxon>
        <taxon>Pseudomonadales</taxon>
        <taxon>Pseudomonadaceae</taxon>
        <taxon>Pseudomonas</taxon>
    </lineage>
</organism>
<dbReference type="InterPro" id="IPR003594">
    <property type="entry name" value="HATPase_dom"/>
</dbReference>
<dbReference type="EMBL" id="LR215729">
    <property type="protein sequence ID" value="VEV95361.1"/>
    <property type="molecule type" value="Genomic_DNA"/>
</dbReference>
<feature type="domain" description="Histidine kinase" evidence="13">
    <location>
        <begin position="241"/>
        <end position="447"/>
    </location>
</feature>
<evidence type="ECO:0000256" key="11">
    <source>
        <dbReference type="SAM" id="Coils"/>
    </source>
</evidence>
<dbReference type="InterPro" id="IPR004358">
    <property type="entry name" value="Sig_transdc_His_kin-like_C"/>
</dbReference>
<feature type="coiled-coil region" evidence="11">
    <location>
        <begin position="256"/>
        <end position="283"/>
    </location>
</feature>
<evidence type="ECO:0000256" key="6">
    <source>
        <dbReference type="ARBA" id="ARBA00022692"/>
    </source>
</evidence>
<dbReference type="GO" id="GO:0000155">
    <property type="term" value="F:phosphorelay sensor kinase activity"/>
    <property type="evidence" value="ECO:0007669"/>
    <property type="project" value="InterPro"/>
</dbReference>
<dbReference type="Gene3D" id="3.30.450.170">
    <property type="entry name" value="Two-component histidine kinase, sensor domain"/>
    <property type="match status" value="1"/>
</dbReference>
<dbReference type="CDD" id="cd00082">
    <property type="entry name" value="HisKA"/>
    <property type="match status" value="1"/>
</dbReference>
<dbReference type="InterPro" id="IPR003660">
    <property type="entry name" value="HAMP_dom"/>
</dbReference>
<evidence type="ECO:0000259" key="14">
    <source>
        <dbReference type="PROSITE" id="PS50885"/>
    </source>
</evidence>
<evidence type="ECO:0000256" key="10">
    <source>
        <dbReference type="ARBA" id="ARBA00023136"/>
    </source>
</evidence>
<keyword evidence="7" id="KW-0418">Kinase</keyword>
<keyword evidence="8 12" id="KW-1133">Transmembrane helix</keyword>
<dbReference type="CDD" id="cd06225">
    <property type="entry name" value="HAMP"/>
    <property type="match status" value="1"/>
</dbReference>
<dbReference type="GO" id="GO:0005886">
    <property type="term" value="C:plasma membrane"/>
    <property type="evidence" value="ECO:0007669"/>
    <property type="project" value="TreeGrafter"/>
</dbReference>
<dbReference type="SUPFAM" id="SSF158472">
    <property type="entry name" value="HAMP domain-like"/>
    <property type="match status" value="1"/>
</dbReference>
<evidence type="ECO:0000313" key="15">
    <source>
        <dbReference type="EMBL" id="VEV95361.1"/>
    </source>
</evidence>
<dbReference type="SMART" id="SM00388">
    <property type="entry name" value="HisKA"/>
    <property type="match status" value="1"/>
</dbReference>
<gene>
    <name evidence="15" type="primary">pfeS</name>
    <name evidence="15" type="ORF">PMYSY11_0314</name>
</gene>
<feature type="domain" description="HAMP" evidence="14">
    <location>
        <begin position="178"/>
        <end position="233"/>
    </location>
</feature>
<dbReference type="InterPro" id="IPR031930">
    <property type="entry name" value="HK_sensor"/>
</dbReference>
<keyword evidence="5 15" id="KW-0808">Transferase</keyword>
<feature type="transmembrane region" description="Helical" evidence="12">
    <location>
        <begin position="7"/>
        <end position="30"/>
    </location>
</feature>
<name>A0A653DYH2_9PSED</name>
<dbReference type="SUPFAM" id="SSF55874">
    <property type="entry name" value="ATPase domain of HSP90 chaperone/DNA topoisomerase II/histidine kinase"/>
    <property type="match status" value="1"/>
</dbReference>
<dbReference type="RefSeq" id="WP_150547377.1">
    <property type="nucleotide sequence ID" value="NZ_LR215729.2"/>
</dbReference>
<evidence type="ECO:0000256" key="9">
    <source>
        <dbReference type="ARBA" id="ARBA00023012"/>
    </source>
</evidence>
<dbReference type="PROSITE" id="PS50885">
    <property type="entry name" value="HAMP"/>
    <property type="match status" value="1"/>
</dbReference>
<dbReference type="Pfam" id="PF00512">
    <property type="entry name" value="HisKA"/>
    <property type="match status" value="1"/>
</dbReference>
<dbReference type="Pfam" id="PF16750">
    <property type="entry name" value="HK_sensor"/>
    <property type="match status" value="1"/>
</dbReference>
<dbReference type="InterPro" id="IPR036097">
    <property type="entry name" value="HisK_dim/P_sf"/>
</dbReference>
<evidence type="ECO:0000256" key="2">
    <source>
        <dbReference type="ARBA" id="ARBA00004141"/>
    </source>
</evidence>
<dbReference type="InterPro" id="IPR005467">
    <property type="entry name" value="His_kinase_dom"/>
</dbReference>
<dbReference type="AlphaFoldDB" id="A0A653DYH2"/>
<reference evidence="15" key="1">
    <citation type="submission" date="2019-02" db="EMBL/GenBank/DDBJ databases">
        <authorList>
            <consortium name="Genoscope - CEA"/>
            <person name="William W."/>
        </authorList>
    </citation>
    <scope>NUCLEOTIDE SEQUENCE [LARGE SCALE GENOMIC DNA]</scope>
    <source>
        <strain evidence="15">YSy11</strain>
    </source>
</reference>
<comment type="catalytic activity">
    <reaction evidence="1">
        <text>ATP + protein L-histidine = ADP + protein N-phospho-L-histidine.</text>
        <dbReference type="EC" id="2.7.13.3"/>
    </reaction>
</comment>
<dbReference type="PRINTS" id="PR00344">
    <property type="entry name" value="BCTRLSENSOR"/>
</dbReference>
<dbReference type="PROSITE" id="PS50109">
    <property type="entry name" value="HIS_KIN"/>
    <property type="match status" value="1"/>
</dbReference>
<dbReference type="EC" id="2.7.13.3" evidence="3"/>
<dbReference type="SMART" id="SM00304">
    <property type="entry name" value="HAMP"/>
    <property type="match status" value="1"/>
</dbReference>
<protein>
    <recommendedName>
        <fullName evidence="3">histidine kinase</fullName>
        <ecNumber evidence="3">2.7.13.3</ecNumber>
    </recommendedName>
</protein>
<dbReference type="InterPro" id="IPR038428">
    <property type="entry name" value="HK_sensor_dom_sf"/>
</dbReference>
<keyword evidence="9" id="KW-0902">Two-component regulatory system</keyword>
<dbReference type="InterPro" id="IPR003661">
    <property type="entry name" value="HisK_dim/P_dom"/>
</dbReference>
<keyword evidence="11" id="KW-0175">Coiled coil</keyword>
<dbReference type="InterPro" id="IPR050428">
    <property type="entry name" value="TCS_sensor_his_kinase"/>
</dbReference>
<dbReference type="Gene3D" id="3.30.565.10">
    <property type="entry name" value="Histidine kinase-like ATPase, C-terminal domain"/>
    <property type="match status" value="1"/>
</dbReference>
<evidence type="ECO:0000256" key="12">
    <source>
        <dbReference type="SAM" id="Phobius"/>
    </source>
</evidence>
<sequence length="447" mass="50496">MARTYPLFWRLAALQLGVCILIAWGAWYWAGKVEQSRSFLEPIAKRQMHAYARQAERAWLQGGSDGVEHWLKRMAKREPGVWLVVVDNKWRSLTRHKLDAEDYVRLRRVRGLDNPMSKRARGQLYIGMPFVHAPQQGQLVMQLPQRFLPEGFNWSTQILLHGVAPGVLALLLCLFIYRLLISPLGHLRDQANALRGDQLATRVSPRVSQRRDELGDLGRAFDHMAERLQKTIAFQRQLLRDVSHELRTPLSRLRVASESQTELEALRQRVDREVQSMQQLVDATLELAWLDTEQPRLALEPIDIGALWSVLCEDACFESGWQPEQLRCDLPDGCRVLGHLNSLAQALENILRNAIRHSPAGGIVTLSGKREADTWLLQIEDQGGGVAESELENIFRPFTRLSAARPGGEGYGLGLAIAKGALKLQDASIWAENTGQGLRLCVRLQTV</sequence>
<evidence type="ECO:0000256" key="7">
    <source>
        <dbReference type="ARBA" id="ARBA00022777"/>
    </source>
</evidence>
<dbReference type="InterPro" id="IPR036890">
    <property type="entry name" value="HATPase_C_sf"/>
</dbReference>
<evidence type="ECO:0000256" key="4">
    <source>
        <dbReference type="ARBA" id="ARBA00022553"/>
    </source>
</evidence>
<dbReference type="Gene3D" id="1.10.287.130">
    <property type="match status" value="1"/>
</dbReference>
<keyword evidence="4" id="KW-0597">Phosphoprotein</keyword>
<evidence type="ECO:0000259" key="13">
    <source>
        <dbReference type="PROSITE" id="PS50109"/>
    </source>
</evidence>
<dbReference type="Pfam" id="PF02518">
    <property type="entry name" value="HATPase_c"/>
    <property type="match status" value="1"/>
</dbReference>
<evidence type="ECO:0000256" key="1">
    <source>
        <dbReference type="ARBA" id="ARBA00000085"/>
    </source>
</evidence>
<evidence type="ECO:0000256" key="3">
    <source>
        <dbReference type="ARBA" id="ARBA00012438"/>
    </source>
</evidence>